<dbReference type="OrthoDB" id="9792139at2"/>
<dbReference type="AlphaFoldDB" id="A0A2S7IGE5"/>
<evidence type="ECO:0000256" key="6">
    <source>
        <dbReference type="SAM" id="SignalP"/>
    </source>
</evidence>
<sequence>MKLTRLLLATLLIVAGNSCQRALDVAPNAVIDGDALNTPENIEKLCTAAYAAIGNDHYTAPFTLWPYGNLRSGDAYKGGAGTADISAFHFYETFSYIRPDLSESDVIWYRLYVSISRANDALRRLNAMSEEAFPNKKVRQAEMRFLRGHSYFDLKILFKNIPYIDESVPTQEYGKISNVDLSNEESWNKIADDFRFGTENLPVAQPEKGRADQIAAKAYLAKVLLYQAYQQDVNHNVTGINQAKLTEVVTLTDAVITSGRYGLFDDFSKNFLYEYDNGTESIFAIQRSKNDGTPKGRLDWSSALSYPMNTEYGCCGFHQPSQNLVNAFKTDSQGLPLFDTFNQKDVKELSDFQQNTFDPRLDHTVAIPGHPYKYKPDFIYQASWARAPDIYGSYASMKETVAYDSPGFQKVPPFMGSAKNNILLRYADVLLWKAEALIELGRENEALPLINQIRQRAKRSTALLKDKTGKDISSYKLETYQPGVNCTWNRTFARQALRWERRLEFAMEGNRFFDLVRWGIAAEYLNAYFTQEKTKREYLKEARFTKNRDEYLPIPLNQINYTANLYQQNPGW</sequence>
<feature type="signal peptide" evidence="6">
    <location>
        <begin position="1"/>
        <end position="21"/>
    </location>
</feature>
<keyword evidence="5" id="KW-0998">Cell outer membrane</keyword>
<dbReference type="InterPro" id="IPR011990">
    <property type="entry name" value="TPR-like_helical_dom_sf"/>
</dbReference>
<dbReference type="GO" id="GO:0009279">
    <property type="term" value="C:cell outer membrane"/>
    <property type="evidence" value="ECO:0007669"/>
    <property type="project" value="UniProtKB-SubCell"/>
</dbReference>
<evidence type="ECO:0000256" key="3">
    <source>
        <dbReference type="ARBA" id="ARBA00022729"/>
    </source>
</evidence>
<keyword evidence="10" id="KW-1185">Reference proteome</keyword>
<evidence type="ECO:0000313" key="10">
    <source>
        <dbReference type="Proteomes" id="UP000239590"/>
    </source>
</evidence>
<evidence type="ECO:0000259" key="7">
    <source>
        <dbReference type="Pfam" id="PF07980"/>
    </source>
</evidence>
<dbReference type="Pfam" id="PF07980">
    <property type="entry name" value="SusD_RagB"/>
    <property type="match status" value="1"/>
</dbReference>
<evidence type="ECO:0000256" key="5">
    <source>
        <dbReference type="ARBA" id="ARBA00023237"/>
    </source>
</evidence>
<gene>
    <name evidence="9" type="ORF">C5O19_22340</name>
</gene>
<evidence type="ECO:0000259" key="8">
    <source>
        <dbReference type="Pfam" id="PF14322"/>
    </source>
</evidence>
<evidence type="ECO:0000256" key="1">
    <source>
        <dbReference type="ARBA" id="ARBA00004442"/>
    </source>
</evidence>
<keyword evidence="4" id="KW-0472">Membrane</keyword>
<evidence type="ECO:0000256" key="4">
    <source>
        <dbReference type="ARBA" id="ARBA00023136"/>
    </source>
</evidence>
<comment type="similarity">
    <text evidence="2">Belongs to the SusD family.</text>
</comment>
<dbReference type="Gene3D" id="1.25.40.390">
    <property type="match status" value="1"/>
</dbReference>
<feature type="domain" description="SusD-like N-terminal" evidence="8">
    <location>
        <begin position="104"/>
        <end position="225"/>
    </location>
</feature>
<dbReference type="Pfam" id="PF14322">
    <property type="entry name" value="SusD-like_3"/>
    <property type="match status" value="1"/>
</dbReference>
<feature type="chain" id="PRO_5015715360" evidence="6">
    <location>
        <begin position="22"/>
        <end position="572"/>
    </location>
</feature>
<dbReference type="InterPro" id="IPR012944">
    <property type="entry name" value="SusD_RagB_dom"/>
</dbReference>
<proteinExistence type="inferred from homology"/>
<organism evidence="9 10">
    <name type="scientific">Siphonobacter curvatus</name>
    <dbReference type="NCBI Taxonomy" id="2094562"/>
    <lineage>
        <taxon>Bacteria</taxon>
        <taxon>Pseudomonadati</taxon>
        <taxon>Bacteroidota</taxon>
        <taxon>Cytophagia</taxon>
        <taxon>Cytophagales</taxon>
        <taxon>Cytophagaceae</taxon>
        <taxon>Siphonobacter</taxon>
    </lineage>
</organism>
<dbReference type="InterPro" id="IPR033985">
    <property type="entry name" value="SusD-like_N"/>
</dbReference>
<comment type="subcellular location">
    <subcellularLocation>
        <location evidence="1">Cell outer membrane</location>
    </subcellularLocation>
</comment>
<evidence type="ECO:0000256" key="2">
    <source>
        <dbReference type="ARBA" id="ARBA00006275"/>
    </source>
</evidence>
<name>A0A2S7IGE5_9BACT</name>
<feature type="domain" description="RagB/SusD" evidence="7">
    <location>
        <begin position="279"/>
        <end position="572"/>
    </location>
</feature>
<dbReference type="EMBL" id="PTRA01000006">
    <property type="protein sequence ID" value="PQA54490.1"/>
    <property type="molecule type" value="Genomic_DNA"/>
</dbReference>
<reference evidence="10" key="1">
    <citation type="submission" date="2018-02" db="EMBL/GenBank/DDBJ databases">
        <title>Genome sequencing of Solimonas sp. HR-BB.</title>
        <authorList>
            <person name="Lee Y."/>
            <person name="Jeon C.O."/>
        </authorList>
    </citation>
    <scope>NUCLEOTIDE SEQUENCE [LARGE SCALE GENOMIC DNA]</scope>
    <source>
        <strain evidence="10">HR-U</strain>
    </source>
</reference>
<keyword evidence="3 6" id="KW-0732">Signal</keyword>
<dbReference type="Proteomes" id="UP000239590">
    <property type="component" value="Unassembled WGS sequence"/>
</dbReference>
<comment type="caution">
    <text evidence="9">The sequence shown here is derived from an EMBL/GenBank/DDBJ whole genome shotgun (WGS) entry which is preliminary data.</text>
</comment>
<protein>
    <submittedName>
        <fullName evidence="9">RagB/SusD family nutrient uptake outer membrane protein</fullName>
    </submittedName>
</protein>
<dbReference type="RefSeq" id="WP_104715614.1">
    <property type="nucleotide sequence ID" value="NZ_PTRA01000006.1"/>
</dbReference>
<accession>A0A2S7IGE5</accession>
<dbReference type="SUPFAM" id="SSF48452">
    <property type="entry name" value="TPR-like"/>
    <property type="match status" value="1"/>
</dbReference>
<evidence type="ECO:0000313" key="9">
    <source>
        <dbReference type="EMBL" id="PQA54490.1"/>
    </source>
</evidence>